<protein>
    <submittedName>
        <fullName evidence="3">PepSY domain-containing protein</fullName>
    </submittedName>
</protein>
<dbReference type="EMBL" id="JAAVTX010000006">
    <property type="protein sequence ID" value="NKE47449.1"/>
    <property type="molecule type" value="Genomic_DNA"/>
</dbReference>
<feature type="domain" description="PepSY" evidence="2">
    <location>
        <begin position="8"/>
        <end position="84"/>
    </location>
</feature>
<reference evidence="3 4" key="1">
    <citation type="submission" date="2020-03" db="EMBL/GenBank/DDBJ databases">
        <title>Roseomonas selenitidurans sp. nov. isolated from soil.</title>
        <authorList>
            <person name="Liu H."/>
        </authorList>
    </citation>
    <scope>NUCLEOTIDE SEQUENCE [LARGE SCALE GENOMIC DNA]</scope>
    <source>
        <strain evidence="3 4">JCM 15073</strain>
    </source>
</reference>
<dbReference type="InterPro" id="IPR025711">
    <property type="entry name" value="PepSY"/>
</dbReference>
<comment type="caution">
    <text evidence="3">The sequence shown here is derived from an EMBL/GenBank/DDBJ whole genome shotgun (WGS) entry which is preliminary data.</text>
</comment>
<dbReference type="Gene3D" id="3.10.450.40">
    <property type="match status" value="1"/>
</dbReference>
<evidence type="ECO:0000313" key="4">
    <source>
        <dbReference type="Proteomes" id="UP000765160"/>
    </source>
</evidence>
<feature type="chain" id="PRO_5047544125" evidence="1">
    <location>
        <begin position="24"/>
        <end position="89"/>
    </location>
</feature>
<evidence type="ECO:0000256" key="1">
    <source>
        <dbReference type="SAM" id="SignalP"/>
    </source>
</evidence>
<gene>
    <name evidence="3" type="ORF">HB662_21910</name>
</gene>
<proteinExistence type="predicted"/>
<evidence type="ECO:0000313" key="3">
    <source>
        <dbReference type="EMBL" id="NKE47449.1"/>
    </source>
</evidence>
<dbReference type="RefSeq" id="WP_168052780.1">
    <property type="nucleotide sequence ID" value="NZ_JAATJR010000006.1"/>
</dbReference>
<dbReference type="Proteomes" id="UP000765160">
    <property type="component" value="Unassembled WGS sequence"/>
</dbReference>
<keyword evidence="4" id="KW-1185">Reference proteome</keyword>
<dbReference type="Pfam" id="PF13670">
    <property type="entry name" value="PepSY_2"/>
    <property type="match status" value="1"/>
</dbReference>
<organism evidence="3 4">
    <name type="scientific">Falsiroseomonas frigidaquae</name>
    <dbReference type="NCBI Taxonomy" id="487318"/>
    <lineage>
        <taxon>Bacteria</taxon>
        <taxon>Pseudomonadati</taxon>
        <taxon>Pseudomonadota</taxon>
        <taxon>Alphaproteobacteria</taxon>
        <taxon>Acetobacterales</taxon>
        <taxon>Roseomonadaceae</taxon>
        <taxon>Falsiroseomonas</taxon>
    </lineage>
</organism>
<evidence type="ECO:0000259" key="2">
    <source>
        <dbReference type="Pfam" id="PF13670"/>
    </source>
</evidence>
<feature type="signal peptide" evidence="1">
    <location>
        <begin position="1"/>
        <end position="23"/>
    </location>
</feature>
<name>A0ABX1F5C2_9PROT</name>
<sequence>MIRTLPAALLAFSLILPAFPAAADDDTCRGPFTRAQAEDVARGAGMVRITDVDCDDDEWEIEGRDAQDREMEVEISALDGRVLEIERDD</sequence>
<accession>A0ABX1F5C2</accession>
<keyword evidence="1" id="KW-0732">Signal</keyword>